<evidence type="ECO:0000259" key="9">
    <source>
        <dbReference type="PROSITE" id="PS50113"/>
    </source>
</evidence>
<dbReference type="PROSITE" id="PS50110">
    <property type="entry name" value="RESPONSE_REGULATORY"/>
    <property type="match status" value="2"/>
</dbReference>
<dbReference type="SUPFAM" id="SSF47384">
    <property type="entry name" value="Homodimeric domain of signal transducing histidine kinase"/>
    <property type="match status" value="1"/>
</dbReference>
<dbReference type="Pfam" id="PF00072">
    <property type="entry name" value="Response_reg"/>
    <property type="match status" value="2"/>
</dbReference>
<feature type="domain" description="PAS" evidence="8">
    <location>
        <begin position="208"/>
        <end position="255"/>
    </location>
</feature>
<comment type="caution">
    <text evidence="10">The sequence shown here is derived from an EMBL/GenBank/DDBJ whole genome shotgun (WGS) entry which is preliminary data.</text>
</comment>
<gene>
    <name evidence="10" type="ORF">Rumeso_02464</name>
</gene>
<accession>A0A017HP34</accession>
<dbReference type="GO" id="GO:0000155">
    <property type="term" value="F:phosphorelay sensor kinase activity"/>
    <property type="evidence" value="ECO:0007669"/>
    <property type="project" value="InterPro"/>
</dbReference>
<evidence type="ECO:0000313" key="11">
    <source>
        <dbReference type="Proteomes" id="UP000019666"/>
    </source>
</evidence>
<dbReference type="EMBL" id="AOSK01000062">
    <property type="protein sequence ID" value="EYD76035.1"/>
    <property type="molecule type" value="Genomic_DNA"/>
</dbReference>
<dbReference type="InterPro" id="IPR011006">
    <property type="entry name" value="CheY-like_superfamily"/>
</dbReference>
<evidence type="ECO:0000256" key="4">
    <source>
        <dbReference type="PROSITE-ProRule" id="PRU00169"/>
    </source>
</evidence>
<sequence>MIRTDHPTALRPDDAAVPLVRPRPRILAVDDDERNLLAVCEVLDSVGEVVCARSGTEALRCLLRDEFAVILLDVLMPDMDGYETATLIRQREQSRRTPIIFLSAINKDEAHLLQGYDAGAVDYVFKPFDTLVLRSKVSVFVDLYEKTREVQETAAREQRLLEAALRAQAEKLEAEAKLDASRLRQEAMLRALPVVFHSRGVEHPHPALFVSDSVEAMTGFSPQRFTSEPDFGFSRIHPEDRTRVEAAHQEAAAAGVYSCEYRWQAADGSWKVFLDQGVIAPPEEGQPPALFGTLLDITEHRHLEEQLAQARKMETVGQLTGGIAHDFNNLLASVLSGLALLERRAELPESVRPILDMTRHAAQQGADLIDRMLAFSRRQQLRPSAVHIPALAQALEGLIGPVLGGLVRLQWRLGDEVWPAHADRSQLELAMMNLVINARDAMPQGGTIGLSAENAEVGAGAGDLAAGDYVVIAVEDSGTGMGPEILARVLEPFFTTKEVGKGTGLGLSMAYGFARQSGGTLRIDSEPGRGTRVELWLPRSRSLPVADAPSGWRAAVKAREPGASGSRPEVLLVDDSATLRELTATMLREHGFAVATAAGGAEALSLIEREPDRFDVIVTDFAMPLVSGLDVIRFARNHRPDWPAVMVSGYADASAIEDRPGDVVLLKKPFPPEALVEAIVNGLEQGSAAPRRAASR</sequence>
<dbReference type="Gene3D" id="3.30.565.10">
    <property type="entry name" value="Histidine kinase-like ATPase, C-terminal domain"/>
    <property type="match status" value="1"/>
</dbReference>
<dbReference type="InterPro" id="IPR036097">
    <property type="entry name" value="HisK_dim/P_sf"/>
</dbReference>
<dbReference type="InterPro" id="IPR035965">
    <property type="entry name" value="PAS-like_dom_sf"/>
</dbReference>
<dbReference type="InterPro" id="IPR000014">
    <property type="entry name" value="PAS"/>
</dbReference>
<dbReference type="RefSeq" id="WP_051521262.1">
    <property type="nucleotide sequence ID" value="NZ_KK088571.1"/>
</dbReference>
<dbReference type="HOGENOM" id="CLU_000445_114_51_5"/>
<feature type="domain" description="PAC" evidence="9">
    <location>
        <begin position="257"/>
        <end position="309"/>
    </location>
</feature>
<dbReference type="SMART" id="SM00387">
    <property type="entry name" value="HATPase_c"/>
    <property type="match status" value="1"/>
</dbReference>
<feature type="domain" description="Histidine kinase" evidence="6">
    <location>
        <begin position="322"/>
        <end position="541"/>
    </location>
</feature>
<evidence type="ECO:0000259" key="7">
    <source>
        <dbReference type="PROSITE" id="PS50110"/>
    </source>
</evidence>
<dbReference type="InterPro" id="IPR036890">
    <property type="entry name" value="HATPase_C_sf"/>
</dbReference>
<keyword evidence="5" id="KW-0175">Coiled coil</keyword>
<evidence type="ECO:0000259" key="8">
    <source>
        <dbReference type="PROSITE" id="PS50112"/>
    </source>
</evidence>
<evidence type="ECO:0000259" key="6">
    <source>
        <dbReference type="PROSITE" id="PS50109"/>
    </source>
</evidence>
<dbReference type="SUPFAM" id="SSF55785">
    <property type="entry name" value="PYP-like sensor domain (PAS domain)"/>
    <property type="match status" value="1"/>
</dbReference>
<evidence type="ECO:0000256" key="3">
    <source>
        <dbReference type="ARBA" id="ARBA00022553"/>
    </source>
</evidence>
<dbReference type="AlphaFoldDB" id="A0A017HP34"/>
<comment type="catalytic activity">
    <reaction evidence="1">
        <text>ATP + protein L-histidine = ADP + protein N-phospho-L-histidine.</text>
        <dbReference type="EC" id="2.7.13.3"/>
    </reaction>
</comment>
<feature type="domain" description="Response regulatory" evidence="7">
    <location>
        <begin position="569"/>
        <end position="683"/>
    </location>
</feature>
<dbReference type="STRING" id="442562.Rumeso_02464"/>
<dbReference type="CDD" id="cd00130">
    <property type="entry name" value="PAS"/>
    <property type="match status" value="1"/>
</dbReference>
<evidence type="ECO:0000313" key="10">
    <source>
        <dbReference type="EMBL" id="EYD76035.1"/>
    </source>
</evidence>
<protein>
    <recommendedName>
        <fullName evidence="2">histidine kinase</fullName>
        <ecNumber evidence="2">2.7.13.3</ecNumber>
    </recommendedName>
</protein>
<dbReference type="InterPro" id="IPR000700">
    <property type="entry name" value="PAS-assoc_C"/>
</dbReference>
<feature type="domain" description="Response regulatory" evidence="7">
    <location>
        <begin position="25"/>
        <end position="141"/>
    </location>
</feature>
<dbReference type="InterPro" id="IPR003661">
    <property type="entry name" value="HisK_dim/P_dom"/>
</dbReference>
<feature type="modified residue" description="4-aspartylphosphate" evidence="4">
    <location>
        <position position="73"/>
    </location>
</feature>
<dbReference type="Gene3D" id="1.10.287.130">
    <property type="match status" value="1"/>
</dbReference>
<dbReference type="EC" id="2.7.13.3" evidence="2"/>
<organism evidence="10 11">
    <name type="scientific">Rubellimicrobium mesophilum DSM 19309</name>
    <dbReference type="NCBI Taxonomy" id="442562"/>
    <lineage>
        <taxon>Bacteria</taxon>
        <taxon>Pseudomonadati</taxon>
        <taxon>Pseudomonadota</taxon>
        <taxon>Alphaproteobacteria</taxon>
        <taxon>Rhodobacterales</taxon>
        <taxon>Roseobacteraceae</taxon>
        <taxon>Rubellimicrobium</taxon>
    </lineage>
</organism>
<dbReference type="OrthoDB" id="9796100at2"/>
<dbReference type="CDD" id="cd00156">
    <property type="entry name" value="REC"/>
    <property type="match status" value="1"/>
</dbReference>
<evidence type="ECO:0000256" key="5">
    <source>
        <dbReference type="SAM" id="Coils"/>
    </source>
</evidence>
<dbReference type="Gene3D" id="3.40.50.2300">
    <property type="match status" value="2"/>
</dbReference>
<dbReference type="SUPFAM" id="SSF52172">
    <property type="entry name" value="CheY-like"/>
    <property type="match status" value="2"/>
</dbReference>
<dbReference type="InterPro" id="IPR005467">
    <property type="entry name" value="His_kinase_dom"/>
</dbReference>
<feature type="modified residue" description="4-aspartylphosphate" evidence="4">
    <location>
        <position position="620"/>
    </location>
</feature>
<name>A0A017HP34_9RHOB</name>
<dbReference type="PRINTS" id="PR00344">
    <property type="entry name" value="BCTRLSENSOR"/>
</dbReference>
<dbReference type="InterPro" id="IPR004358">
    <property type="entry name" value="Sig_transdc_His_kin-like_C"/>
</dbReference>
<dbReference type="PROSITE" id="PS50113">
    <property type="entry name" value="PAC"/>
    <property type="match status" value="1"/>
</dbReference>
<dbReference type="SMART" id="SM00388">
    <property type="entry name" value="HisKA"/>
    <property type="match status" value="1"/>
</dbReference>
<dbReference type="InterPro" id="IPR001789">
    <property type="entry name" value="Sig_transdc_resp-reg_receiver"/>
</dbReference>
<dbReference type="PROSITE" id="PS50109">
    <property type="entry name" value="HIS_KIN"/>
    <property type="match status" value="1"/>
</dbReference>
<dbReference type="Proteomes" id="UP000019666">
    <property type="component" value="Unassembled WGS sequence"/>
</dbReference>
<dbReference type="Gene3D" id="3.30.450.20">
    <property type="entry name" value="PAS domain"/>
    <property type="match status" value="1"/>
</dbReference>
<dbReference type="PANTHER" id="PTHR43065:SF42">
    <property type="entry name" value="TWO-COMPONENT SENSOR PPRA"/>
    <property type="match status" value="1"/>
</dbReference>
<dbReference type="SUPFAM" id="SSF55874">
    <property type="entry name" value="ATPase domain of HSP90 chaperone/DNA topoisomerase II/histidine kinase"/>
    <property type="match status" value="1"/>
</dbReference>
<keyword evidence="3 4" id="KW-0597">Phosphoprotein</keyword>
<dbReference type="PANTHER" id="PTHR43065">
    <property type="entry name" value="SENSOR HISTIDINE KINASE"/>
    <property type="match status" value="1"/>
</dbReference>
<dbReference type="PROSITE" id="PS50112">
    <property type="entry name" value="PAS"/>
    <property type="match status" value="1"/>
</dbReference>
<dbReference type="Pfam" id="PF00512">
    <property type="entry name" value="HisKA"/>
    <property type="match status" value="1"/>
</dbReference>
<dbReference type="InterPro" id="IPR001610">
    <property type="entry name" value="PAC"/>
</dbReference>
<keyword evidence="11" id="KW-1185">Reference proteome</keyword>
<dbReference type="SMART" id="SM00086">
    <property type="entry name" value="PAC"/>
    <property type="match status" value="1"/>
</dbReference>
<dbReference type="PATRIC" id="fig|442562.3.peg.2430"/>
<dbReference type="Pfam" id="PF08447">
    <property type="entry name" value="PAS_3"/>
    <property type="match status" value="1"/>
</dbReference>
<proteinExistence type="predicted"/>
<dbReference type="Pfam" id="PF02518">
    <property type="entry name" value="HATPase_c"/>
    <property type="match status" value="1"/>
</dbReference>
<evidence type="ECO:0000256" key="2">
    <source>
        <dbReference type="ARBA" id="ARBA00012438"/>
    </source>
</evidence>
<dbReference type="InterPro" id="IPR003594">
    <property type="entry name" value="HATPase_dom"/>
</dbReference>
<feature type="coiled-coil region" evidence="5">
    <location>
        <begin position="155"/>
        <end position="186"/>
    </location>
</feature>
<dbReference type="CDD" id="cd00082">
    <property type="entry name" value="HisKA"/>
    <property type="match status" value="1"/>
</dbReference>
<reference evidence="10 11" key="1">
    <citation type="submission" date="2013-02" db="EMBL/GenBank/DDBJ databases">
        <authorList>
            <person name="Fiebig A."/>
            <person name="Goeker M."/>
            <person name="Klenk H.-P.P."/>
        </authorList>
    </citation>
    <scope>NUCLEOTIDE SEQUENCE [LARGE SCALE GENOMIC DNA]</scope>
    <source>
        <strain evidence="10 11">DSM 19309</strain>
    </source>
</reference>
<dbReference type="SMART" id="SM00448">
    <property type="entry name" value="REC"/>
    <property type="match status" value="2"/>
</dbReference>
<evidence type="ECO:0000256" key="1">
    <source>
        <dbReference type="ARBA" id="ARBA00000085"/>
    </source>
</evidence>
<dbReference type="InterPro" id="IPR013655">
    <property type="entry name" value="PAS_fold_3"/>
</dbReference>